<comment type="similarity">
    <text evidence="1">Belongs to the isochorismatase family.</text>
</comment>
<dbReference type="Gene3D" id="3.40.50.850">
    <property type="entry name" value="Isochorismatase-like"/>
    <property type="match status" value="1"/>
</dbReference>
<feature type="domain" description="Isochorismatase-like" evidence="2">
    <location>
        <begin position="15"/>
        <end position="131"/>
    </location>
</feature>
<dbReference type="Proteomes" id="UP000242188">
    <property type="component" value="Unassembled WGS sequence"/>
</dbReference>
<proteinExistence type="inferred from homology"/>
<reference evidence="3 4" key="1">
    <citation type="journal article" date="2017" name="Nat. Ecol. Evol.">
        <title>Scallop genome provides insights into evolution of bilaterian karyotype and development.</title>
        <authorList>
            <person name="Wang S."/>
            <person name="Zhang J."/>
            <person name="Jiao W."/>
            <person name="Li J."/>
            <person name="Xun X."/>
            <person name="Sun Y."/>
            <person name="Guo X."/>
            <person name="Huan P."/>
            <person name="Dong B."/>
            <person name="Zhang L."/>
            <person name="Hu X."/>
            <person name="Sun X."/>
            <person name="Wang J."/>
            <person name="Zhao C."/>
            <person name="Wang Y."/>
            <person name="Wang D."/>
            <person name="Huang X."/>
            <person name="Wang R."/>
            <person name="Lv J."/>
            <person name="Li Y."/>
            <person name="Zhang Z."/>
            <person name="Liu B."/>
            <person name="Lu W."/>
            <person name="Hui Y."/>
            <person name="Liang J."/>
            <person name="Zhou Z."/>
            <person name="Hou R."/>
            <person name="Li X."/>
            <person name="Liu Y."/>
            <person name="Li H."/>
            <person name="Ning X."/>
            <person name="Lin Y."/>
            <person name="Zhao L."/>
            <person name="Xing Q."/>
            <person name="Dou J."/>
            <person name="Li Y."/>
            <person name="Mao J."/>
            <person name="Guo H."/>
            <person name="Dou H."/>
            <person name="Li T."/>
            <person name="Mu C."/>
            <person name="Jiang W."/>
            <person name="Fu Q."/>
            <person name="Fu X."/>
            <person name="Miao Y."/>
            <person name="Liu J."/>
            <person name="Yu Q."/>
            <person name="Li R."/>
            <person name="Liao H."/>
            <person name="Li X."/>
            <person name="Kong Y."/>
            <person name="Jiang Z."/>
            <person name="Chourrout D."/>
            <person name="Li R."/>
            <person name="Bao Z."/>
        </authorList>
    </citation>
    <scope>NUCLEOTIDE SEQUENCE [LARGE SCALE GENOMIC DNA]</scope>
    <source>
        <strain evidence="3 4">PY_sf001</strain>
    </source>
</reference>
<dbReference type="EMBL" id="NEDP02076743">
    <property type="protein sequence ID" value="OWF35027.1"/>
    <property type="molecule type" value="Genomic_DNA"/>
</dbReference>
<evidence type="ECO:0000256" key="1">
    <source>
        <dbReference type="ARBA" id="ARBA00006336"/>
    </source>
</evidence>
<dbReference type="AlphaFoldDB" id="A0A210PEY5"/>
<accession>A0A210PEY5</accession>
<dbReference type="Pfam" id="PF00857">
    <property type="entry name" value="Isochorismatase"/>
    <property type="match status" value="1"/>
</dbReference>
<gene>
    <name evidence="3" type="ORF">KP79_PYT11372</name>
</gene>
<dbReference type="InterPro" id="IPR036380">
    <property type="entry name" value="Isochorismatase-like_sf"/>
</dbReference>
<dbReference type="InterPro" id="IPR000868">
    <property type="entry name" value="Isochorismatase-like_dom"/>
</dbReference>
<evidence type="ECO:0000313" key="4">
    <source>
        <dbReference type="Proteomes" id="UP000242188"/>
    </source>
</evidence>
<dbReference type="OrthoDB" id="9990899at2759"/>
<comment type="caution">
    <text evidence="3">The sequence shown here is derived from an EMBL/GenBank/DDBJ whole genome shotgun (WGS) entry which is preliminary data.</text>
</comment>
<evidence type="ECO:0000259" key="2">
    <source>
        <dbReference type="Pfam" id="PF00857"/>
    </source>
</evidence>
<keyword evidence="4" id="KW-1185">Reference proteome</keyword>
<sequence length="220" mass="24437">MCASLTHSKPVGKIAVILIDIQHSFVLGSWSKPVSVQRIKESFENCKKLVESLLPTVPVLLTQCPFTNPKDRAFHSSVKGLFEERNYPVVYKYDTNIMEADGAESWVKSMLEKKVNTIVIGGCTTTSCVRVSSSALCQNFVNDPVQFIVDLSLCGARDSNYVKRCRDCMQSYMQFGETRNCDLCASSTEGLISPVDLAVENMSNAGVLVKEHFDWSPYSV</sequence>
<evidence type="ECO:0000313" key="3">
    <source>
        <dbReference type="EMBL" id="OWF35027.1"/>
    </source>
</evidence>
<organism evidence="3 4">
    <name type="scientific">Mizuhopecten yessoensis</name>
    <name type="common">Japanese scallop</name>
    <name type="synonym">Patinopecten yessoensis</name>
    <dbReference type="NCBI Taxonomy" id="6573"/>
    <lineage>
        <taxon>Eukaryota</taxon>
        <taxon>Metazoa</taxon>
        <taxon>Spiralia</taxon>
        <taxon>Lophotrochozoa</taxon>
        <taxon>Mollusca</taxon>
        <taxon>Bivalvia</taxon>
        <taxon>Autobranchia</taxon>
        <taxon>Pteriomorphia</taxon>
        <taxon>Pectinida</taxon>
        <taxon>Pectinoidea</taxon>
        <taxon>Pectinidae</taxon>
        <taxon>Mizuhopecten</taxon>
    </lineage>
</organism>
<protein>
    <recommendedName>
        <fullName evidence="2">Isochorismatase-like domain-containing protein</fullName>
    </recommendedName>
</protein>
<dbReference type="SUPFAM" id="SSF52499">
    <property type="entry name" value="Isochorismatase-like hydrolases"/>
    <property type="match status" value="1"/>
</dbReference>
<name>A0A210PEY5_MIZYE</name>